<evidence type="ECO:0000256" key="3">
    <source>
        <dbReference type="SAM" id="SignalP"/>
    </source>
</evidence>
<keyword evidence="3" id="KW-0732">Signal</keyword>
<dbReference type="STRING" id="282683.SAMN04488105_1384"/>
<dbReference type="AlphaFoldDB" id="A0A1G7MLS7"/>
<organism evidence="5 6">
    <name type="scientific">Salipiger thiooxidans</name>
    <dbReference type="NCBI Taxonomy" id="282683"/>
    <lineage>
        <taxon>Bacteria</taxon>
        <taxon>Pseudomonadati</taxon>
        <taxon>Pseudomonadota</taxon>
        <taxon>Alphaproteobacteria</taxon>
        <taxon>Rhodobacterales</taxon>
        <taxon>Roseobacteraceae</taxon>
        <taxon>Salipiger</taxon>
    </lineage>
</organism>
<evidence type="ECO:0000313" key="5">
    <source>
        <dbReference type="EMBL" id="SDF62828.1"/>
    </source>
</evidence>
<dbReference type="PANTHER" id="PTHR37423">
    <property type="entry name" value="SOLUBLE LYTIC MUREIN TRANSGLYCOSYLASE-RELATED"/>
    <property type="match status" value="1"/>
</dbReference>
<dbReference type="Proteomes" id="UP000198994">
    <property type="component" value="Unassembled WGS sequence"/>
</dbReference>
<evidence type="ECO:0000256" key="2">
    <source>
        <dbReference type="ARBA" id="ARBA00009387"/>
    </source>
</evidence>
<dbReference type="RefSeq" id="WP_089964150.1">
    <property type="nucleotide sequence ID" value="NZ_FNAV01000038.1"/>
</dbReference>
<dbReference type="Gene3D" id="1.10.530.10">
    <property type="match status" value="1"/>
</dbReference>
<reference evidence="6" key="1">
    <citation type="submission" date="2016-10" db="EMBL/GenBank/DDBJ databases">
        <authorList>
            <person name="Varghese N."/>
            <person name="Submissions S."/>
        </authorList>
    </citation>
    <scope>NUCLEOTIDE SEQUENCE [LARGE SCALE GENOMIC DNA]</scope>
    <source>
        <strain evidence="6">DSM 10146</strain>
    </source>
</reference>
<comment type="similarity">
    <text evidence="2">Belongs to the virb1 family.</text>
</comment>
<keyword evidence="6" id="KW-1185">Reference proteome</keyword>
<sequence>MRTRQKTRRLCAAAAFAAIAPWAHAEVIDLGGPRDAGRVTASVLDFGKPRDLPSEAASAQAISASVAPSRPGLSRRHGTAEVERLISTIAQTHARHPGLRRAGISPVEWIALFRANIAIESNFRQSARSHVGAIGLGQIMPATALALGVDPHDPRENLDGSARYLLMQLEEFGSVPLALAAYNAGPDAVARYQGIPPYRETQGHVRKVLDVYLATIGKDRI</sequence>
<protein>
    <submittedName>
        <fullName evidence="5">Transglycosylase SLT domain-containing protein</fullName>
    </submittedName>
</protein>
<evidence type="ECO:0000256" key="1">
    <source>
        <dbReference type="ARBA" id="ARBA00007734"/>
    </source>
</evidence>
<dbReference type="CDD" id="cd00254">
    <property type="entry name" value="LT-like"/>
    <property type="match status" value="1"/>
</dbReference>
<dbReference type="SUPFAM" id="SSF53955">
    <property type="entry name" value="Lysozyme-like"/>
    <property type="match status" value="1"/>
</dbReference>
<evidence type="ECO:0000259" key="4">
    <source>
        <dbReference type="Pfam" id="PF01464"/>
    </source>
</evidence>
<comment type="similarity">
    <text evidence="1">Belongs to the transglycosylase Slt family.</text>
</comment>
<feature type="signal peptide" evidence="3">
    <location>
        <begin position="1"/>
        <end position="25"/>
    </location>
</feature>
<evidence type="ECO:0000313" key="6">
    <source>
        <dbReference type="Proteomes" id="UP000198994"/>
    </source>
</evidence>
<dbReference type="Pfam" id="PF01464">
    <property type="entry name" value="SLT"/>
    <property type="match status" value="1"/>
</dbReference>
<feature type="domain" description="Transglycosylase SLT" evidence="4">
    <location>
        <begin position="112"/>
        <end position="195"/>
    </location>
</feature>
<accession>A0A1G7MLS7</accession>
<feature type="chain" id="PRO_5011477988" evidence="3">
    <location>
        <begin position="26"/>
        <end position="221"/>
    </location>
</feature>
<dbReference type="EMBL" id="FNAV01000038">
    <property type="protein sequence ID" value="SDF62828.1"/>
    <property type="molecule type" value="Genomic_DNA"/>
</dbReference>
<dbReference type="InterPro" id="IPR023346">
    <property type="entry name" value="Lysozyme-like_dom_sf"/>
</dbReference>
<proteinExistence type="inferred from homology"/>
<name>A0A1G7MLS7_9RHOB</name>
<gene>
    <name evidence="5" type="ORF">SAMN04488105_1384</name>
</gene>
<dbReference type="InterPro" id="IPR008258">
    <property type="entry name" value="Transglycosylase_SLT_dom_1"/>
</dbReference>
<dbReference type="PANTHER" id="PTHR37423:SF2">
    <property type="entry name" value="MEMBRANE-BOUND LYTIC MUREIN TRANSGLYCOSYLASE C"/>
    <property type="match status" value="1"/>
</dbReference>
<dbReference type="OrthoDB" id="9815002at2"/>